<dbReference type="InterPro" id="IPR001867">
    <property type="entry name" value="OmpR/PhoB-type_DNA-bd"/>
</dbReference>
<dbReference type="Pfam" id="PF13424">
    <property type="entry name" value="TPR_12"/>
    <property type="match status" value="2"/>
</dbReference>
<dbReference type="EMBL" id="BONJ01000028">
    <property type="protein sequence ID" value="GIG16762.1"/>
    <property type="molecule type" value="Genomic_DNA"/>
</dbReference>
<keyword evidence="5" id="KW-0802">TPR repeat</keyword>
<dbReference type="Pfam" id="PF13374">
    <property type="entry name" value="TPR_10"/>
    <property type="match status" value="1"/>
</dbReference>
<reference evidence="8" key="1">
    <citation type="submission" date="2021-01" db="EMBL/GenBank/DDBJ databases">
        <title>Whole genome shotgun sequence of Catellatospora methionotrophica NBRC 14553.</title>
        <authorList>
            <person name="Komaki H."/>
            <person name="Tamura T."/>
        </authorList>
    </citation>
    <scope>NUCLEOTIDE SEQUENCE</scope>
    <source>
        <strain evidence="8">NBRC 14553</strain>
    </source>
</reference>
<dbReference type="SUPFAM" id="SSF48452">
    <property type="entry name" value="TPR-like"/>
    <property type="match status" value="2"/>
</dbReference>
<dbReference type="GO" id="GO:0006355">
    <property type="term" value="P:regulation of DNA-templated transcription"/>
    <property type="evidence" value="ECO:0007669"/>
    <property type="project" value="InterPro"/>
</dbReference>
<comment type="caution">
    <text evidence="8">The sequence shown here is derived from an EMBL/GenBank/DDBJ whole genome shotgun (WGS) entry which is preliminary data.</text>
</comment>
<dbReference type="PROSITE" id="PS50005">
    <property type="entry name" value="TPR"/>
    <property type="match status" value="1"/>
</dbReference>
<dbReference type="Pfam" id="PF00931">
    <property type="entry name" value="NB-ARC"/>
    <property type="match status" value="1"/>
</dbReference>
<dbReference type="SMART" id="SM00028">
    <property type="entry name" value="TPR"/>
    <property type="match status" value="5"/>
</dbReference>
<dbReference type="Gene3D" id="1.25.40.10">
    <property type="entry name" value="Tetratricopeptide repeat domain"/>
    <property type="match status" value="2"/>
</dbReference>
<dbReference type="GO" id="GO:0043531">
    <property type="term" value="F:ADP binding"/>
    <property type="evidence" value="ECO:0007669"/>
    <property type="project" value="InterPro"/>
</dbReference>
<dbReference type="InterPro" id="IPR011990">
    <property type="entry name" value="TPR-like_helical_dom_sf"/>
</dbReference>
<dbReference type="SUPFAM" id="SSF52540">
    <property type="entry name" value="P-loop containing nucleoside triphosphate hydrolases"/>
    <property type="match status" value="1"/>
</dbReference>
<dbReference type="InterPro" id="IPR036388">
    <property type="entry name" value="WH-like_DNA-bd_sf"/>
</dbReference>
<dbReference type="InterPro" id="IPR005158">
    <property type="entry name" value="BTAD"/>
</dbReference>
<evidence type="ECO:0000259" key="7">
    <source>
        <dbReference type="PROSITE" id="PS51755"/>
    </source>
</evidence>
<dbReference type="SMART" id="SM00862">
    <property type="entry name" value="Trans_reg_C"/>
    <property type="match status" value="1"/>
</dbReference>
<name>A0A8J3LCV0_9ACTN</name>
<dbReference type="Pfam" id="PF03704">
    <property type="entry name" value="BTAD"/>
    <property type="match status" value="1"/>
</dbReference>
<keyword evidence="4" id="KW-0804">Transcription</keyword>
<evidence type="ECO:0000256" key="5">
    <source>
        <dbReference type="PROSITE-ProRule" id="PRU00339"/>
    </source>
</evidence>
<sequence>MRYRILGALRVLGQDGQPCTLDRRQSRILAVLLLAPNQLVGRDYLIDAVWDTAPPATAPRQLQNCISALRQRLPGAGNWKHVIAAEPAGYRIHLDPGQLDAQVFEAGVAEAQQQQAVGRIADAAAKLRDALALWQGPALAGLAGRAIEAGSARLNERRLTIVEDCLDLELRQGRHHQVVSELIELVAENPLREIMVGLLMRALHGSGRQSDALRAYDLLRRRLHDELGLDPGPQLQDLHANILRNTVPTAPPPTSPVVAAAPAGPTALRQLPAPVRHFVGRDAALTTLDRLVDATGQDAVVIAVIHGTGGIGKTALAVRWAHRAALGFPDGQLFVNLRGFDPTREPVTTAEAIRGFLDAFAIPPDQIPIGLDAQASLYRSLVAERRMLIVLDNARHVDQVRPLLPGSSGCLVVVTSRNQLTGLVAVEGAHPITLDLLSTDEASRLLAGHLGPARIAAEPGPVSELVTRCALLPLALAIIAARAAAHPTFPLATFSAELADAQRRLDAVDGGDQFSQVRSVFSWSYQRLPTRAAALFRLLGLHRGPDITVPAAASLAGIPAGQARQLLTDLSRAHLVSEHATGRYAFHDLLSAYAMEQAEAHDTAGDRRLAVRRLLTYDLRAAAAADALVAPHRRRTPGWGEEATAGEVPAFVDHDEALAWFEVERGNLVAAVRLGWEHREYEIGWRLANLLWGLFHLEKHWDDWIATHTIGLACARGCGDRRAEFTMLSSLGTAYRERQRFAEATRCHQQALELSRETGDRHGEAQALNGLGAVCGDQRDIAQSRRYLLASLAIRRQVGDRWGEAITVCNLGEEDLQAGDLESARKLFLTALAIRREIGDRWGEATALSYLGQVCQAAGDHAEAARSLTEALVIHRELRAYSMEALDLHHLGVACRSLGEGARSEQALREALAIYRRLGMADAAEVELLLAADGRAPSSALPTLDILGS</sequence>
<dbReference type="PRINTS" id="PR00364">
    <property type="entry name" value="DISEASERSIST"/>
</dbReference>
<dbReference type="PROSITE" id="PS51755">
    <property type="entry name" value="OMPR_PHOB"/>
    <property type="match status" value="1"/>
</dbReference>
<evidence type="ECO:0000256" key="2">
    <source>
        <dbReference type="ARBA" id="ARBA00023015"/>
    </source>
</evidence>
<feature type="DNA-binding region" description="OmpR/PhoB-type" evidence="6">
    <location>
        <begin position="1"/>
        <end position="94"/>
    </location>
</feature>
<dbReference type="SUPFAM" id="SSF46894">
    <property type="entry name" value="C-terminal effector domain of the bipartite response regulators"/>
    <property type="match status" value="1"/>
</dbReference>
<dbReference type="PANTHER" id="PTHR35807">
    <property type="entry name" value="TRANSCRIPTIONAL REGULATOR REDD-RELATED"/>
    <property type="match status" value="1"/>
</dbReference>
<comment type="similarity">
    <text evidence="1">Belongs to the AfsR/DnrI/RedD regulatory family.</text>
</comment>
<dbReference type="Pfam" id="PF00486">
    <property type="entry name" value="Trans_reg_C"/>
    <property type="match status" value="1"/>
</dbReference>
<dbReference type="Proteomes" id="UP000660339">
    <property type="component" value="Unassembled WGS sequence"/>
</dbReference>
<dbReference type="RefSeq" id="WP_166379148.1">
    <property type="nucleotide sequence ID" value="NZ_BAAATT010000005.1"/>
</dbReference>
<dbReference type="SMART" id="SM01043">
    <property type="entry name" value="BTAD"/>
    <property type="match status" value="1"/>
</dbReference>
<evidence type="ECO:0000313" key="8">
    <source>
        <dbReference type="EMBL" id="GIG16762.1"/>
    </source>
</evidence>
<dbReference type="InterPro" id="IPR002182">
    <property type="entry name" value="NB-ARC"/>
</dbReference>
<dbReference type="GO" id="GO:0000160">
    <property type="term" value="P:phosphorelay signal transduction system"/>
    <property type="evidence" value="ECO:0007669"/>
    <property type="project" value="InterPro"/>
</dbReference>
<organism evidence="8 9">
    <name type="scientific">Catellatospora methionotrophica</name>
    <dbReference type="NCBI Taxonomy" id="121620"/>
    <lineage>
        <taxon>Bacteria</taxon>
        <taxon>Bacillati</taxon>
        <taxon>Actinomycetota</taxon>
        <taxon>Actinomycetes</taxon>
        <taxon>Micromonosporales</taxon>
        <taxon>Micromonosporaceae</taxon>
        <taxon>Catellatospora</taxon>
    </lineage>
</organism>
<dbReference type="GO" id="GO:0003677">
    <property type="term" value="F:DNA binding"/>
    <property type="evidence" value="ECO:0007669"/>
    <property type="project" value="UniProtKB-UniRule"/>
</dbReference>
<feature type="domain" description="OmpR/PhoB-type" evidence="7">
    <location>
        <begin position="1"/>
        <end position="94"/>
    </location>
</feature>
<keyword evidence="3 6" id="KW-0238">DNA-binding</keyword>
<keyword evidence="2" id="KW-0805">Transcription regulation</keyword>
<keyword evidence="9" id="KW-1185">Reference proteome</keyword>
<dbReference type="CDD" id="cd15831">
    <property type="entry name" value="BTAD"/>
    <property type="match status" value="1"/>
</dbReference>
<gene>
    <name evidence="8" type="ORF">Cme02nite_50940</name>
</gene>
<dbReference type="Gene3D" id="3.40.50.300">
    <property type="entry name" value="P-loop containing nucleotide triphosphate hydrolases"/>
    <property type="match status" value="1"/>
</dbReference>
<dbReference type="InterPro" id="IPR019734">
    <property type="entry name" value="TPR_rpt"/>
</dbReference>
<dbReference type="Gene3D" id="1.10.10.10">
    <property type="entry name" value="Winged helix-like DNA-binding domain superfamily/Winged helix DNA-binding domain"/>
    <property type="match status" value="1"/>
</dbReference>
<evidence type="ECO:0000256" key="3">
    <source>
        <dbReference type="ARBA" id="ARBA00023125"/>
    </source>
</evidence>
<protein>
    <submittedName>
        <fullName evidence="8">SARP family transcriptional regulator</fullName>
    </submittedName>
</protein>
<evidence type="ECO:0000313" key="9">
    <source>
        <dbReference type="Proteomes" id="UP000660339"/>
    </source>
</evidence>
<dbReference type="InterPro" id="IPR027417">
    <property type="entry name" value="P-loop_NTPase"/>
</dbReference>
<proteinExistence type="inferred from homology"/>
<dbReference type="InterPro" id="IPR016032">
    <property type="entry name" value="Sig_transdc_resp-reg_C-effctor"/>
</dbReference>
<dbReference type="InterPro" id="IPR051677">
    <property type="entry name" value="AfsR-DnrI-RedD_regulator"/>
</dbReference>
<accession>A0A8J3LCV0</accession>
<evidence type="ECO:0000256" key="6">
    <source>
        <dbReference type="PROSITE-ProRule" id="PRU01091"/>
    </source>
</evidence>
<dbReference type="AlphaFoldDB" id="A0A8J3LCV0"/>
<evidence type="ECO:0000256" key="1">
    <source>
        <dbReference type="ARBA" id="ARBA00005820"/>
    </source>
</evidence>
<dbReference type="PANTHER" id="PTHR35807:SF1">
    <property type="entry name" value="TRANSCRIPTIONAL REGULATOR REDD"/>
    <property type="match status" value="1"/>
</dbReference>
<feature type="repeat" description="TPR" evidence="5">
    <location>
        <begin position="725"/>
        <end position="758"/>
    </location>
</feature>
<evidence type="ECO:0000256" key="4">
    <source>
        <dbReference type="ARBA" id="ARBA00023163"/>
    </source>
</evidence>